<name>A0ABT0N2L0_9GAMM</name>
<accession>A0ABT0N2L0</accession>
<evidence type="ECO:0000313" key="2">
    <source>
        <dbReference type="Proteomes" id="UP001202831"/>
    </source>
</evidence>
<comment type="caution">
    <text evidence="1">The sequence shown here is derived from an EMBL/GenBank/DDBJ whole genome shotgun (WGS) entry which is preliminary data.</text>
</comment>
<dbReference type="RefSeq" id="WP_249247417.1">
    <property type="nucleotide sequence ID" value="NZ_JAKIKT010000001.1"/>
</dbReference>
<dbReference type="Proteomes" id="UP001202831">
    <property type="component" value="Unassembled WGS sequence"/>
</dbReference>
<protein>
    <submittedName>
        <fullName evidence="1">Uncharacterized protein</fullName>
    </submittedName>
</protein>
<reference evidence="1 2" key="1">
    <citation type="submission" date="2022-01" db="EMBL/GenBank/DDBJ databases">
        <title>Whole genome-based taxonomy of the Shewanellaceae.</title>
        <authorList>
            <person name="Martin-Rodriguez A.J."/>
        </authorList>
    </citation>
    <scope>NUCLEOTIDE SEQUENCE [LARGE SCALE GENOMIC DNA]</scope>
    <source>
        <strain evidence="1 2">DSM 21332</strain>
    </source>
</reference>
<gene>
    <name evidence="1" type="ORF">L2725_02090</name>
</gene>
<organism evidence="1 2">
    <name type="scientific">Shewanella corallii</name>
    <dbReference type="NCBI Taxonomy" id="560080"/>
    <lineage>
        <taxon>Bacteria</taxon>
        <taxon>Pseudomonadati</taxon>
        <taxon>Pseudomonadota</taxon>
        <taxon>Gammaproteobacteria</taxon>
        <taxon>Alteromonadales</taxon>
        <taxon>Shewanellaceae</taxon>
        <taxon>Shewanella</taxon>
    </lineage>
</organism>
<keyword evidence="2" id="KW-1185">Reference proteome</keyword>
<evidence type="ECO:0000313" key="1">
    <source>
        <dbReference type="EMBL" id="MCL2912585.1"/>
    </source>
</evidence>
<sequence length="131" mass="15013">MPNKHSLIILKSIDDVKKLYREHPDVRDDSLSCLQSYIVGPNDIIDMTSYQFEFEPYISLAHSLGMDHFGIDSSGKRLYLTHINLGGHTALCTVRPVTFEQVQDMEYLQHLLSNYCGNLEWKAIKLGEVQL</sequence>
<dbReference type="EMBL" id="JAKIKT010000001">
    <property type="protein sequence ID" value="MCL2912585.1"/>
    <property type="molecule type" value="Genomic_DNA"/>
</dbReference>
<proteinExistence type="predicted"/>